<proteinExistence type="predicted"/>
<evidence type="ECO:0000313" key="4">
    <source>
        <dbReference type="Proteomes" id="UP000255277"/>
    </source>
</evidence>
<dbReference type="AlphaFoldDB" id="A0A0D0RS76"/>
<dbReference type="Proteomes" id="UP000283576">
    <property type="component" value="Unassembled WGS sequence"/>
</dbReference>
<evidence type="ECO:0000313" key="2">
    <source>
        <dbReference type="EMBL" id="RIL41610.1"/>
    </source>
</evidence>
<gene>
    <name evidence="2" type="ORF">BUZ01_11800</name>
    <name evidence="3" type="ORF">NCTC12195_00209</name>
    <name evidence="1" type="ORF">SGA02_20180</name>
</gene>
<evidence type="ECO:0000313" key="5">
    <source>
        <dbReference type="Proteomes" id="UP000283576"/>
    </source>
</evidence>
<name>A0A0D0RS76_STAGA</name>
<sequence>MQFKLKEADILEYLELNFPQQKFEKGRLLIGQQRRSDLSIFYLGEDFLANVVTKFNTFEYREAVQLDYDMIDKITLKDALLFRKMYIKSGEQTLKFGTSRALLADFQNDNYNAFIKGEKQRVIFENGQFV</sequence>
<reference evidence="3 4" key="2">
    <citation type="submission" date="2018-06" db="EMBL/GenBank/DDBJ databases">
        <authorList>
            <consortium name="Pathogen Informatics"/>
            <person name="Doyle S."/>
        </authorList>
    </citation>
    <scope>NUCLEOTIDE SEQUENCE [LARGE SCALE GENOMIC DNA]</scope>
    <source>
        <strain evidence="3 4">NCTC12195</strain>
    </source>
</reference>
<dbReference type="OrthoDB" id="2412095at2"/>
<organism evidence="2 5">
    <name type="scientific">Staphylococcus gallinarum</name>
    <dbReference type="NCBI Taxonomy" id="1293"/>
    <lineage>
        <taxon>Bacteria</taxon>
        <taxon>Bacillati</taxon>
        <taxon>Bacillota</taxon>
        <taxon>Bacilli</taxon>
        <taxon>Bacillales</taxon>
        <taxon>Staphylococcaceae</taxon>
        <taxon>Staphylococcus</taxon>
    </lineage>
</organism>
<reference evidence="2 5" key="1">
    <citation type="journal article" date="2016" name="Front. Microbiol.">
        <title>Comprehensive Phylogenetic Analysis of Bovine Non-aureus Staphylococci Species Based on Whole-Genome Sequencing.</title>
        <authorList>
            <person name="Naushad S."/>
            <person name="Barkema H.W."/>
            <person name="Luby C."/>
            <person name="Condas L.A."/>
            <person name="Nobrega D.B."/>
            <person name="Carson D.A."/>
            <person name="De Buck J."/>
        </authorList>
    </citation>
    <scope>NUCLEOTIDE SEQUENCE [LARGE SCALE GENOMIC DNA]</scope>
    <source>
        <strain evidence="2 5">SNUC 1388</strain>
    </source>
</reference>
<keyword evidence="6" id="KW-1185">Reference proteome</keyword>
<dbReference type="Proteomes" id="UP000255277">
    <property type="component" value="Unassembled WGS sequence"/>
</dbReference>
<dbReference type="EMBL" id="QXRZ01000009">
    <property type="protein sequence ID" value="RIL41610.1"/>
    <property type="molecule type" value="Genomic_DNA"/>
</dbReference>
<evidence type="ECO:0000313" key="3">
    <source>
        <dbReference type="EMBL" id="SUM30809.1"/>
    </source>
</evidence>
<accession>A0A0D0RS76</accession>
<protein>
    <submittedName>
        <fullName evidence="2">Uncharacterized protein</fullName>
    </submittedName>
</protein>
<reference evidence="1 6" key="3">
    <citation type="submission" date="2019-07" db="EMBL/GenBank/DDBJ databases">
        <title>Whole genome shotgun sequence of Staphylococcus gallinarum NBRC 109767.</title>
        <authorList>
            <person name="Hosoyama A."/>
            <person name="Uohara A."/>
            <person name="Ohji S."/>
            <person name="Ichikawa N."/>
        </authorList>
    </citation>
    <scope>NUCLEOTIDE SEQUENCE [LARGE SCALE GENOMIC DNA]</scope>
    <source>
        <strain evidence="1 6">NBRC 109767</strain>
    </source>
</reference>
<dbReference type="EMBL" id="UHDK01000001">
    <property type="protein sequence ID" value="SUM30809.1"/>
    <property type="molecule type" value="Genomic_DNA"/>
</dbReference>
<evidence type="ECO:0000313" key="6">
    <source>
        <dbReference type="Proteomes" id="UP000321057"/>
    </source>
</evidence>
<evidence type="ECO:0000313" key="1">
    <source>
        <dbReference type="EMBL" id="GEQ06190.1"/>
    </source>
</evidence>
<dbReference type="Proteomes" id="UP000321057">
    <property type="component" value="Unassembled WGS sequence"/>
</dbReference>
<dbReference type="EMBL" id="BKAX01000006">
    <property type="protein sequence ID" value="GEQ06190.1"/>
    <property type="molecule type" value="Genomic_DNA"/>
</dbReference>
<dbReference type="RefSeq" id="WP_042737884.1">
    <property type="nucleotide sequence ID" value="NZ_BKAX01000006.1"/>
</dbReference>
<dbReference type="GeneID" id="93843879"/>